<comment type="caution">
    <text evidence="1">The sequence shown here is derived from an EMBL/GenBank/DDBJ whole genome shotgun (WGS) entry which is preliminary data.</text>
</comment>
<proteinExistence type="predicted"/>
<organism evidence="1 2">
    <name type="scientific">Candidatus Iainarchaeum sp</name>
    <dbReference type="NCBI Taxonomy" id="3101447"/>
    <lineage>
        <taxon>Archaea</taxon>
        <taxon>Candidatus Iainarchaeota</taxon>
        <taxon>Candidatus Iainarchaeia</taxon>
        <taxon>Candidatus Iainarchaeales</taxon>
        <taxon>Candidatus Iainarchaeaceae</taxon>
        <taxon>Candidatus Iainarchaeum</taxon>
    </lineage>
</organism>
<name>A0A939C8V5_9ARCH</name>
<evidence type="ECO:0000313" key="2">
    <source>
        <dbReference type="Proteomes" id="UP000809243"/>
    </source>
</evidence>
<dbReference type="InterPro" id="IPR001539">
    <property type="entry name" value="Peptidase_U32"/>
</dbReference>
<dbReference type="Proteomes" id="UP000809243">
    <property type="component" value="Unassembled WGS sequence"/>
</dbReference>
<reference evidence="1" key="1">
    <citation type="submission" date="2021-01" db="EMBL/GenBank/DDBJ databases">
        <title>Active Sulfur Cycling in an Early Earth Analoge.</title>
        <authorList>
            <person name="Hahn C.R."/>
            <person name="Youssef N.H."/>
            <person name="Elshahed M."/>
        </authorList>
    </citation>
    <scope>NUCLEOTIDE SEQUENCE</scope>
    <source>
        <strain evidence="1">Zod_Metabat.1151</strain>
    </source>
</reference>
<protein>
    <submittedName>
        <fullName evidence="1">U32 family peptidase</fullName>
    </submittedName>
</protein>
<accession>A0A939C8V5</accession>
<gene>
    <name evidence="1" type="ORF">JW744_02775</name>
</gene>
<dbReference type="Pfam" id="PF01136">
    <property type="entry name" value="Peptidase_U32"/>
    <property type="match status" value="1"/>
</dbReference>
<evidence type="ECO:0000313" key="1">
    <source>
        <dbReference type="EMBL" id="MBN2067367.1"/>
    </source>
</evidence>
<dbReference type="EMBL" id="JAFGDB010000044">
    <property type="protein sequence ID" value="MBN2067367.1"/>
    <property type="molecule type" value="Genomic_DNA"/>
</dbReference>
<sequence>MKIMSPFASTDEVQPLVEAGAGELYCGVVPGDWAEKFTYTGSVNLRHDRAANLSSFEELQASAKIALKCNVPVFAAFNAHFYSKHQIPLILEQVDKAISSGASGLIIADPALLRAAAGKFPEAKISLSTAQPCFNSHSIQFFKGLGAKRIVLPRHLSAAEAASLAKSACSHGIETEAFALNSICPFIDGLCTFQHMVEPSQSLEVQPLACRLNYHVSAIGAAPESEKQIACSHVKLWSNALSYDCGLCAIPLFLRSGVSSVKIAGRANPLEKKLQDISAVKRAISLAKKLSAADFVEEATALYFSLYRRSCQCINCYCPDAGKWSR</sequence>
<dbReference type="PANTHER" id="PTHR30217">
    <property type="entry name" value="PEPTIDASE U32 FAMILY"/>
    <property type="match status" value="1"/>
</dbReference>
<dbReference type="AlphaFoldDB" id="A0A939C8V5"/>
<dbReference type="PANTHER" id="PTHR30217:SF3">
    <property type="entry name" value="UBIQUINONE BIOSYNTHESIS PROTEIN UBIU"/>
    <property type="match status" value="1"/>
</dbReference>
<dbReference type="InterPro" id="IPR051454">
    <property type="entry name" value="RNA/ubiquinone_mod_enzymes"/>
</dbReference>